<name>A0A8B7PI53_HYAAZ</name>
<dbReference type="GO" id="GO:0005794">
    <property type="term" value="C:Golgi apparatus"/>
    <property type="evidence" value="ECO:0007669"/>
    <property type="project" value="UniProtKB-SubCell"/>
</dbReference>
<dbReference type="PANTHER" id="PTHR14899">
    <property type="entry name" value="G KINASE ANCHORING PROTEIN 1"/>
    <property type="match status" value="1"/>
</dbReference>
<protein>
    <submittedName>
        <fullName evidence="8">G kinase-anchoring protein 1</fullName>
    </submittedName>
</protein>
<dbReference type="KEGG" id="hazt:108680643"/>
<evidence type="ECO:0000256" key="2">
    <source>
        <dbReference type="ARBA" id="ARBA00006662"/>
    </source>
</evidence>
<proteinExistence type="inferred from homology"/>
<dbReference type="GO" id="GO:0016301">
    <property type="term" value="F:kinase activity"/>
    <property type="evidence" value="ECO:0007669"/>
    <property type="project" value="UniProtKB-KW"/>
</dbReference>
<keyword evidence="3" id="KW-0333">Golgi apparatus</keyword>
<dbReference type="PANTHER" id="PTHR14899:SF0">
    <property type="entry name" value="G KINASE-ANCHORING PROTEIN 1"/>
    <property type="match status" value="1"/>
</dbReference>
<feature type="region of interest" description="Disordered" evidence="6">
    <location>
        <begin position="145"/>
        <end position="217"/>
    </location>
</feature>
<comment type="subcellular location">
    <subcellularLocation>
        <location evidence="1">Golgi apparatus</location>
    </subcellularLocation>
</comment>
<comment type="similarity">
    <text evidence="2">Belongs to the GKAP1 family.</text>
</comment>
<dbReference type="InterPro" id="IPR026109">
    <property type="entry name" value="GKAP1"/>
</dbReference>
<keyword evidence="8" id="KW-0808">Transferase</keyword>
<feature type="compositionally biased region" description="Basic and acidic residues" evidence="6">
    <location>
        <begin position="104"/>
        <end position="113"/>
    </location>
</feature>
<dbReference type="OMA" id="FNSMGTS"/>
<dbReference type="PRINTS" id="PR02083">
    <property type="entry name" value="GKINASEAP1"/>
</dbReference>
<organism evidence="7 8">
    <name type="scientific">Hyalella azteca</name>
    <name type="common">Amphipod</name>
    <dbReference type="NCBI Taxonomy" id="294128"/>
    <lineage>
        <taxon>Eukaryota</taxon>
        <taxon>Metazoa</taxon>
        <taxon>Ecdysozoa</taxon>
        <taxon>Arthropoda</taxon>
        <taxon>Crustacea</taxon>
        <taxon>Multicrustacea</taxon>
        <taxon>Malacostraca</taxon>
        <taxon>Eumalacostraca</taxon>
        <taxon>Peracarida</taxon>
        <taxon>Amphipoda</taxon>
        <taxon>Senticaudata</taxon>
        <taxon>Talitrida</taxon>
        <taxon>Talitroidea</taxon>
        <taxon>Hyalellidae</taxon>
        <taxon>Hyalella</taxon>
    </lineage>
</organism>
<dbReference type="GO" id="GO:0007165">
    <property type="term" value="P:signal transduction"/>
    <property type="evidence" value="ECO:0007669"/>
    <property type="project" value="InterPro"/>
</dbReference>
<evidence type="ECO:0000256" key="4">
    <source>
        <dbReference type="ARBA" id="ARBA00023054"/>
    </source>
</evidence>
<dbReference type="RefSeq" id="XP_018025006.1">
    <property type="nucleotide sequence ID" value="XM_018169517.2"/>
</dbReference>
<evidence type="ECO:0000256" key="3">
    <source>
        <dbReference type="ARBA" id="ARBA00023034"/>
    </source>
</evidence>
<feature type="compositionally biased region" description="Low complexity" evidence="6">
    <location>
        <begin position="73"/>
        <end position="86"/>
    </location>
</feature>
<evidence type="ECO:0000256" key="6">
    <source>
        <dbReference type="SAM" id="MobiDB-lite"/>
    </source>
</evidence>
<feature type="compositionally biased region" description="Polar residues" evidence="6">
    <location>
        <begin position="199"/>
        <end position="217"/>
    </location>
</feature>
<feature type="coiled-coil region" evidence="5">
    <location>
        <begin position="266"/>
        <end position="347"/>
    </location>
</feature>
<gene>
    <name evidence="8" type="primary">LOC108680643</name>
</gene>
<dbReference type="Proteomes" id="UP000694843">
    <property type="component" value="Unplaced"/>
</dbReference>
<dbReference type="OrthoDB" id="5864420at2759"/>
<accession>A0A8B7PI53</accession>
<keyword evidence="4 5" id="KW-0175">Coiled coil</keyword>
<sequence length="347" mass="38500">MSKYFGFSVLGSDVDLDDMHLKRKPEKQSKAETPPPAPAKKTSAKPKANKKAKEVQSLQALAFGDSKPKKKSAGASQNASKASKAAAADKKKSNNMCNGAGVEDGNKALSEDWQSRDQKYVEEVHEKELREALMLSKLDYEANRIAPDAAEQQPRENSKTKKKKKDKPVTISLSEFNSLNDKKSEAKRPQNGVVESTKKSATSKAETPKSDNFFSDLDSSVRNTIANEARQKKYAEHLAKQRAAQPSNTGSVLVPISEVEKRDFEIQALRLEVESLKDSLEKVKLRNKKLCEVLGAAEMRTVGEIVVELEKVSRARDELSAEVAKLSEQLEQEKTKVSQLQEKTRKK</sequence>
<evidence type="ECO:0000256" key="5">
    <source>
        <dbReference type="SAM" id="Coils"/>
    </source>
</evidence>
<evidence type="ECO:0000256" key="1">
    <source>
        <dbReference type="ARBA" id="ARBA00004555"/>
    </source>
</evidence>
<dbReference type="GeneID" id="108680643"/>
<evidence type="ECO:0000313" key="7">
    <source>
        <dbReference type="Proteomes" id="UP000694843"/>
    </source>
</evidence>
<evidence type="ECO:0000313" key="8">
    <source>
        <dbReference type="RefSeq" id="XP_018025006.1"/>
    </source>
</evidence>
<reference evidence="8" key="1">
    <citation type="submission" date="2025-08" db="UniProtKB">
        <authorList>
            <consortium name="RefSeq"/>
        </authorList>
    </citation>
    <scope>IDENTIFICATION</scope>
    <source>
        <tissue evidence="8">Whole organism</tissue>
    </source>
</reference>
<keyword evidence="7" id="KW-1185">Reference proteome</keyword>
<feature type="region of interest" description="Disordered" evidence="6">
    <location>
        <begin position="15"/>
        <end position="113"/>
    </location>
</feature>
<keyword evidence="8" id="KW-0418">Kinase</keyword>
<dbReference type="AlphaFoldDB" id="A0A8B7PI53"/>